<name>A0A1H9WQB3_9MICO</name>
<evidence type="ECO:0000256" key="1">
    <source>
        <dbReference type="SAM" id="MobiDB-lite"/>
    </source>
</evidence>
<dbReference type="AlphaFoldDB" id="A0A1H9WQB3"/>
<protein>
    <submittedName>
        <fullName evidence="2">Oxygen-dependent protoporphyrinogen oxidase</fullName>
    </submittedName>
</protein>
<feature type="region of interest" description="Disordered" evidence="1">
    <location>
        <begin position="71"/>
        <end position="111"/>
    </location>
</feature>
<dbReference type="Proteomes" id="UP000199019">
    <property type="component" value="Unassembled WGS sequence"/>
</dbReference>
<organism evidence="2 3">
    <name type="scientific">Pedococcus cremeus</name>
    <dbReference type="NCBI Taxonomy" id="587636"/>
    <lineage>
        <taxon>Bacteria</taxon>
        <taxon>Bacillati</taxon>
        <taxon>Actinomycetota</taxon>
        <taxon>Actinomycetes</taxon>
        <taxon>Micrococcales</taxon>
        <taxon>Intrasporangiaceae</taxon>
        <taxon>Pedococcus</taxon>
    </lineage>
</organism>
<evidence type="ECO:0000313" key="3">
    <source>
        <dbReference type="Proteomes" id="UP000199019"/>
    </source>
</evidence>
<dbReference type="STRING" id="587636.SAMN05216199_3086"/>
<accession>A0A1H9WQB3</accession>
<sequence>MMGKVSFVLGAAAGYVLGTKAGQKRYEQIKGRATQLWSSEPVQSKVETARQTVMDQAPVVAAKLGDAAKSATSTVKDRVGGEHLPPSLHRGTDGHLHADTTGFGPGPDKLP</sequence>
<dbReference type="EMBL" id="FOHB01000005">
    <property type="protein sequence ID" value="SES35847.1"/>
    <property type="molecule type" value="Genomic_DNA"/>
</dbReference>
<gene>
    <name evidence="2" type="ORF">SAMN05216199_3086</name>
</gene>
<proteinExistence type="predicted"/>
<keyword evidence="3" id="KW-1185">Reference proteome</keyword>
<reference evidence="3" key="1">
    <citation type="submission" date="2016-10" db="EMBL/GenBank/DDBJ databases">
        <authorList>
            <person name="Varghese N."/>
            <person name="Submissions S."/>
        </authorList>
    </citation>
    <scope>NUCLEOTIDE SEQUENCE [LARGE SCALE GENOMIC DNA]</scope>
    <source>
        <strain evidence="3">CGMCC 1.6963</strain>
    </source>
</reference>
<evidence type="ECO:0000313" key="2">
    <source>
        <dbReference type="EMBL" id="SES35847.1"/>
    </source>
</evidence>